<accession>A0AAV1F9W5</accession>
<dbReference type="EMBL" id="OY660869">
    <property type="protein sequence ID" value="CAJ1057746.1"/>
    <property type="molecule type" value="Genomic_DNA"/>
</dbReference>
<evidence type="ECO:0000313" key="2">
    <source>
        <dbReference type="Proteomes" id="UP001178508"/>
    </source>
</evidence>
<protein>
    <submittedName>
        <fullName evidence="1">Uncharacterized protein</fullName>
    </submittedName>
</protein>
<gene>
    <name evidence="1" type="ORF">XNOV1_A028992</name>
</gene>
<reference evidence="1" key="1">
    <citation type="submission" date="2023-08" db="EMBL/GenBank/DDBJ databases">
        <authorList>
            <person name="Alioto T."/>
            <person name="Alioto T."/>
            <person name="Gomez Garrido J."/>
        </authorList>
    </citation>
    <scope>NUCLEOTIDE SEQUENCE</scope>
</reference>
<dbReference type="AlphaFoldDB" id="A0AAV1F9W5"/>
<dbReference type="Proteomes" id="UP001178508">
    <property type="component" value="Chromosome 6"/>
</dbReference>
<name>A0AAV1F9W5_XYRNO</name>
<organism evidence="1 2">
    <name type="scientific">Xyrichtys novacula</name>
    <name type="common">Pearly razorfish</name>
    <name type="synonym">Hemipteronotus novacula</name>
    <dbReference type="NCBI Taxonomy" id="13765"/>
    <lineage>
        <taxon>Eukaryota</taxon>
        <taxon>Metazoa</taxon>
        <taxon>Chordata</taxon>
        <taxon>Craniata</taxon>
        <taxon>Vertebrata</taxon>
        <taxon>Euteleostomi</taxon>
        <taxon>Actinopterygii</taxon>
        <taxon>Neopterygii</taxon>
        <taxon>Teleostei</taxon>
        <taxon>Neoteleostei</taxon>
        <taxon>Acanthomorphata</taxon>
        <taxon>Eupercaria</taxon>
        <taxon>Labriformes</taxon>
        <taxon>Labridae</taxon>
        <taxon>Xyrichtys</taxon>
    </lineage>
</organism>
<evidence type="ECO:0000313" key="1">
    <source>
        <dbReference type="EMBL" id="CAJ1057746.1"/>
    </source>
</evidence>
<sequence>MQSAQIILLSTEIHGCTIEANTDLFNFSLYQHQALLLPAMMECYLWQGRMQQGLCSFVEFRGAVNFAALEKLCPALNIMPSSVPLFLPQLRTVQFYVHLPHMN</sequence>
<keyword evidence="2" id="KW-1185">Reference proteome</keyword>
<proteinExistence type="predicted"/>